<evidence type="ECO:0000313" key="5">
    <source>
        <dbReference type="EMBL" id="KAF2758144.1"/>
    </source>
</evidence>
<keyword evidence="2" id="KW-0539">Nucleus</keyword>
<dbReference type="GO" id="GO:0004402">
    <property type="term" value="F:histone acetyltransferase activity"/>
    <property type="evidence" value="ECO:0007669"/>
    <property type="project" value="InterPro"/>
</dbReference>
<dbReference type="GO" id="GO:0051123">
    <property type="term" value="P:RNA polymerase II preinitiation complex assembly"/>
    <property type="evidence" value="ECO:0007669"/>
    <property type="project" value="TreeGrafter"/>
</dbReference>
<feature type="region of interest" description="Disordered" evidence="3">
    <location>
        <begin position="1043"/>
        <end position="1068"/>
    </location>
</feature>
<sequence length="1147" mass="130033">MPHAVLDDDGIDARDDELIASLLNTDAQDVDQLDFSRELEPGEKADDAQDFEDIGDDDLADDEDEIVPNPDRVDMNGHSFDDTQDGADGIFDDGFDALFDDAPSPPTDGTATQKVVGNEDDKDDLHGLFEDEDDHNTDQANGIAPISHNATQLEDEEKEDSDLADETQGPSPNPVDDGSLDHIEDPAERAQLLEQLELFGFHRDRQTRTVTADIPPPPETDKELFRTIFPLFEEDKPVRWKKVLPQKRAYFVGKQPLKPPKSIQPSKVTLDLMPDQEKLFRLPPSTTAPTKTRAEEAAQRGLILVTTHDTQDKEEEESDVDDMDDNEPVGGFRWQDLEVVCADWDLSSSSDASEYGDIVLPPAKKQKGNQMDQSGLLHRFYEDFPSLEDPEATTAKLATKITLDMNDPHLMLHEMDANITPRIPRKPGLEFKRDVSGSFTRALSKRFNISNDEAYDALKENHHNNKVRHLIGTESLEHATPALRLQFPFYKVKMSARECRSFHRPQMHFKAPELAKVTKNRRVKRKLLKGLSAKEIYATSDSLSLADNSDMILFEYSEEQPMMMSNFGMHSRLINYYKRKDDADTQRPKKELGETSVLLPQDDSPFSKFGTVEPGEMTSALSNQMFRAPVFQHEPKNSDFLIIRSTTGENGHSWHVRNISNLMVVGQQFPNMEIPGTHSRKVTEAAKNRLKMIAYRIYRSNSRRKVKGALLSNEMIREHLPGTDIAQNRGKLREFMQYDKERASWNPNPAEYTDDAPVESLRKIVPETICLLDATQVGAQYLQDAGYNKTDNDQEDVDEDGETMEEQMAPWQLTKNFLNAAAGKAMVEIHGPGDPTGCSEAFSFIKVSMKGGFRALGESIEDQLDAQKKKANSGHNYNVATQEQKYREAITRTWNAQKQSLSSTVEQEGFDADGVDNVEEVVDNGREPTPHHVGGSQYGTPMRNDDDTMSQFSRLSRSSQKGKMLKITRTVLDTYGNPKTEREVIKNPRVIREYLKRQSAAHLEDIKKDLFNLKPTGDEAKDALRERALRDELLRLERNQERRMGREKAKGVYNPSNSDSPGTGKHVGTHRKFLFSLSSRRKDHKYADATSTGSAQCKTARSRDPRILMLRFLCPLYNRLSHLYTRSFTSCFPEFSFCMQMFRPPWR</sequence>
<keyword evidence="6" id="KW-1185">Reference proteome</keyword>
<evidence type="ECO:0000313" key="6">
    <source>
        <dbReference type="Proteomes" id="UP000799437"/>
    </source>
</evidence>
<dbReference type="PANTHER" id="PTHR13900">
    <property type="entry name" value="TRANSCRIPTION INITIATION FACTOR TFIID"/>
    <property type="match status" value="1"/>
</dbReference>
<feature type="compositionally biased region" description="Basic and acidic residues" evidence="3">
    <location>
        <begin position="117"/>
        <end position="129"/>
    </location>
</feature>
<protein>
    <recommendedName>
        <fullName evidence="4">Transcription initiation factor TFIID subunit 1 histone acetyltransferase domain-containing protein</fullName>
    </recommendedName>
</protein>
<feature type="compositionally biased region" description="Basic and acidic residues" evidence="3">
    <location>
        <begin position="37"/>
        <end position="47"/>
    </location>
</feature>
<name>A0A6A6W7Z2_9PEZI</name>
<feature type="region of interest" description="Disordered" evidence="3">
    <location>
        <begin position="923"/>
        <end position="949"/>
    </location>
</feature>
<dbReference type="AlphaFoldDB" id="A0A6A6W7Z2"/>
<dbReference type="EMBL" id="ML996572">
    <property type="protein sequence ID" value="KAF2758144.1"/>
    <property type="molecule type" value="Genomic_DNA"/>
</dbReference>
<dbReference type="Proteomes" id="UP000799437">
    <property type="component" value="Unassembled WGS sequence"/>
</dbReference>
<evidence type="ECO:0000256" key="1">
    <source>
        <dbReference type="ARBA" id="ARBA00004123"/>
    </source>
</evidence>
<dbReference type="PANTHER" id="PTHR13900:SF0">
    <property type="entry name" value="TRANSCRIPTION INITIATION FACTOR TFIID SUBUNIT 1"/>
    <property type="match status" value="1"/>
</dbReference>
<dbReference type="GeneID" id="54485074"/>
<evidence type="ECO:0000259" key="4">
    <source>
        <dbReference type="Pfam" id="PF12157"/>
    </source>
</evidence>
<dbReference type="Pfam" id="PF12157">
    <property type="entry name" value="DUF3591"/>
    <property type="match status" value="1"/>
</dbReference>
<dbReference type="RefSeq" id="XP_033600595.1">
    <property type="nucleotide sequence ID" value="XM_033744020.1"/>
</dbReference>
<gene>
    <name evidence="5" type="ORF">EJ05DRAFT_476401</name>
</gene>
<proteinExistence type="predicted"/>
<dbReference type="InterPro" id="IPR022591">
    <property type="entry name" value="TAF1_HAT_dom"/>
</dbReference>
<feature type="region of interest" description="Disordered" evidence="3">
    <location>
        <begin position="37"/>
        <end position="186"/>
    </location>
</feature>
<feature type="compositionally biased region" description="Acidic residues" evidence="3">
    <location>
        <begin position="153"/>
        <end position="165"/>
    </location>
</feature>
<accession>A0A6A6W7Z2</accession>
<dbReference type="GO" id="GO:0005669">
    <property type="term" value="C:transcription factor TFIID complex"/>
    <property type="evidence" value="ECO:0007669"/>
    <property type="project" value="InterPro"/>
</dbReference>
<feature type="compositionally biased region" description="Acidic residues" evidence="3">
    <location>
        <begin position="82"/>
        <end position="99"/>
    </location>
</feature>
<evidence type="ECO:0000256" key="2">
    <source>
        <dbReference type="ARBA" id="ARBA00023242"/>
    </source>
</evidence>
<reference evidence="5" key="1">
    <citation type="journal article" date="2020" name="Stud. Mycol.">
        <title>101 Dothideomycetes genomes: a test case for predicting lifestyles and emergence of pathogens.</title>
        <authorList>
            <person name="Haridas S."/>
            <person name="Albert R."/>
            <person name="Binder M."/>
            <person name="Bloem J."/>
            <person name="Labutti K."/>
            <person name="Salamov A."/>
            <person name="Andreopoulos B."/>
            <person name="Baker S."/>
            <person name="Barry K."/>
            <person name="Bills G."/>
            <person name="Bluhm B."/>
            <person name="Cannon C."/>
            <person name="Castanera R."/>
            <person name="Culley D."/>
            <person name="Daum C."/>
            <person name="Ezra D."/>
            <person name="Gonzalez J."/>
            <person name="Henrissat B."/>
            <person name="Kuo A."/>
            <person name="Liang C."/>
            <person name="Lipzen A."/>
            <person name="Lutzoni F."/>
            <person name="Magnuson J."/>
            <person name="Mondo S."/>
            <person name="Nolan M."/>
            <person name="Ohm R."/>
            <person name="Pangilinan J."/>
            <person name="Park H.-J."/>
            <person name="Ramirez L."/>
            <person name="Alfaro M."/>
            <person name="Sun H."/>
            <person name="Tritt A."/>
            <person name="Yoshinaga Y."/>
            <person name="Zwiers L.-H."/>
            <person name="Turgeon B."/>
            <person name="Goodwin S."/>
            <person name="Spatafora J."/>
            <person name="Crous P."/>
            <person name="Grigoriev I."/>
        </authorList>
    </citation>
    <scope>NUCLEOTIDE SEQUENCE</scope>
    <source>
        <strain evidence="5">CBS 121739</strain>
    </source>
</reference>
<dbReference type="OrthoDB" id="5752at2759"/>
<organism evidence="5 6">
    <name type="scientific">Pseudovirgaria hyperparasitica</name>
    <dbReference type="NCBI Taxonomy" id="470096"/>
    <lineage>
        <taxon>Eukaryota</taxon>
        <taxon>Fungi</taxon>
        <taxon>Dikarya</taxon>
        <taxon>Ascomycota</taxon>
        <taxon>Pezizomycotina</taxon>
        <taxon>Dothideomycetes</taxon>
        <taxon>Dothideomycetes incertae sedis</taxon>
        <taxon>Acrospermales</taxon>
        <taxon>Acrospermaceae</taxon>
        <taxon>Pseudovirgaria</taxon>
    </lineage>
</organism>
<feature type="domain" description="Transcription initiation factor TFIID subunit 1 histone acetyltransferase" evidence="4">
    <location>
        <begin position="447"/>
        <end position="901"/>
    </location>
</feature>
<feature type="compositionally biased region" description="Acidic residues" evidence="3">
    <location>
        <begin position="48"/>
        <end position="66"/>
    </location>
</feature>
<comment type="subcellular location">
    <subcellularLocation>
        <location evidence="1">Nucleus</location>
    </subcellularLocation>
</comment>
<feature type="compositionally biased region" description="Basic and acidic residues" evidence="3">
    <location>
        <begin position="71"/>
        <end position="81"/>
    </location>
</feature>
<dbReference type="InterPro" id="IPR040240">
    <property type="entry name" value="TAF1"/>
</dbReference>
<dbReference type="GO" id="GO:0017025">
    <property type="term" value="F:TBP-class protein binding"/>
    <property type="evidence" value="ECO:0007669"/>
    <property type="project" value="InterPro"/>
</dbReference>
<dbReference type="GO" id="GO:0016251">
    <property type="term" value="F:RNA polymerase II general transcription initiation factor activity"/>
    <property type="evidence" value="ECO:0007669"/>
    <property type="project" value="InterPro"/>
</dbReference>
<evidence type="ECO:0000256" key="3">
    <source>
        <dbReference type="SAM" id="MobiDB-lite"/>
    </source>
</evidence>